<proteinExistence type="predicted"/>
<feature type="region of interest" description="Disordered" evidence="1">
    <location>
        <begin position="275"/>
        <end position="298"/>
    </location>
</feature>
<name>A0A7J6KTC0_PERCH</name>
<keyword evidence="3" id="KW-1185">Reference proteome</keyword>
<dbReference type="Proteomes" id="UP000591131">
    <property type="component" value="Unassembled WGS sequence"/>
</dbReference>
<dbReference type="EMBL" id="JAAPAO010001281">
    <property type="protein sequence ID" value="KAF4650347.1"/>
    <property type="molecule type" value="Genomic_DNA"/>
</dbReference>
<dbReference type="OrthoDB" id="10596699at2759"/>
<feature type="non-terminal residue" evidence="2">
    <location>
        <position position="1"/>
    </location>
</feature>
<gene>
    <name evidence="2" type="ORF">FOL47_001228</name>
</gene>
<reference evidence="2 3" key="1">
    <citation type="submission" date="2020-04" db="EMBL/GenBank/DDBJ databases">
        <title>Perkinsus chesapeaki whole genome sequence.</title>
        <authorList>
            <person name="Bogema D.R."/>
        </authorList>
    </citation>
    <scope>NUCLEOTIDE SEQUENCE [LARGE SCALE GENOMIC DNA]</scope>
    <source>
        <strain evidence="2">ATCC PRA-425</strain>
    </source>
</reference>
<accession>A0A7J6KTC0</accession>
<evidence type="ECO:0000256" key="1">
    <source>
        <dbReference type="SAM" id="MobiDB-lite"/>
    </source>
</evidence>
<evidence type="ECO:0000313" key="2">
    <source>
        <dbReference type="EMBL" id="KAF4650347.1"/>
    </source>
</evidence>
<evidence type="ECO:0000313" key="3">
    <source>
        <dbReference type="Proteomes" id="UP000591131"/>
    </source>
</evidence>
<protein>
    <submittedName>
        <fullName evidence="2">Uncharacterized protein</fullName>
    </submittedName>
</protein>
<comment type="caution">
    <text evidence="2">The sequence shown here is derived from an EMBL/GenBank/DDBJ whole genome shotgun (WGS) entry which is preliminary data.</text>
</comment>
<dbReference type="AlphaFoldDB" id="A0A7J6KTC0"/>
<sequence length="335" mass="37033">MSAMLRRDGVETAERVKHVIASYQKADAVALENAQRTGQPISYSKAEATTPIITKRLLKDNLDDPPYRKIGSINYKNDPVELSEYRSLRGTLRVESIHSVMAKAFGPMNALAATVYDCRLSWLISSYNRRRQLALNMKVPPVSVTPRDIELFIASGALDPNKFPDYTLAPPDCASLPLIGFEYGRLCNNQASASCLEEELSEDQVGKDDLAEVLALESSWEASCSAEGGGTSEKEDDEGDAILMDTFEKAESIGSWSSFEDQILNVEEEVRHQKIDNTPEDTSRAPSDEDLFGSVSHIKTPRNVAKKRSLTHSPTAVAPDFNSEMEQVWISILAE</sequence>
<feature type="compositionally biased region" description="Basic and acidic residues" evidence="1">
    <location>
        <begin position="275"/>
        <end position="287"/>
    </location>
</feature>
<organism evidence="2 3">
    <name type="scientific">Perkinsus chesapeaki</name>
    <name type="common">Clam parasite</name>
    <name type="synonym">Perkinsus andrewsi</name>
    <dbReference type="NCBI Taxonomy" id="330153"/>
    <lineage>
        <taxon>Eukaryota</taxon>
        <taxon>Sar</taxon>
        <taxon>Alveolata</taxon>
        <taxon>Perkinsozoa</taxon>
        <taxon>Perkinsea</taxon>
        <taxon>Perkinsida</taxon>
        <taxon>Perkinsidae</taxon>
        <taxon>Perkinsus</taxon>
    </lineage>
</organism>